<evidence type="ECO:0000313" key="13">
    <source>
        <dbReference type="EMBL" id="RYR10233.1"/>
    </source>
</evidence>
<comment type="catalytic activity">
    <reaction evidence="9">
        <text>L-lysyl-[protein] + acetyl-CoA = N(6)-acetyl-L-lysyl-[protein] + CoA + H(+)</text>
        <dbReference type="Rhea" id="RHEA:45948"/>
        <dbReference type="Rhea" id="RHEA-COMP:9752"/>
        <dbReference type="Rhea" id="RHEA-COMP:10731"/>
        <dbReference type="ChEBI" id="CHEBI:15378"/>
        <dbReference type="ChEBI" id="CHEBI:29969"/>
        <dbReference type="ChEBI" id="CHEBI:57287"/>
        <dbReference type="ChEBI" id="CHEBI:57288"/>
        <dbReference type="ChEBI" id="CHEBI:61930"/>
        <dbReference type="EC" id="2.3.1.48"/>
    </reaction>
</comment>
<comment type="catalytic activity">
    <reaction evidence="10">
        <text>N-terminal L-methionyl-[transmembrane protein] + acetyl-CoA = N-terminal N(alpha)-acetyl-L-methionyl-[transmembrane protein] + CoA + H(+)</text>
        <dbReference type="Rhea" id="RHEA:50604"/>
        <dbReference type="Rhea" id="RHEA-COMP:12745"/>
        <dbReference type="Rhea" id="RHEA-COMP:12746"/>
        <dbReference type="ChEBI" id="CHEBI:15378"/>
        <dbReference type="ChEBI" id="CHEBI:57287"/>
        <dbReference type="ChEBI" id="CHEBI:57288"/>
        <dbReference type="ChEBI" id="CHEBI:64731"/>
        <dbReference type="ChEBI" id="CHEBI:133414"/>
        <dbReference type="EC" id="2.3.1.259"/>
    </reaction>
</comment>
<dbReference type="Proteomes" id="UP000289738">
    <property type="component" value="Chromosome B05"/>
</dbReference>
<dbReference type="SUPFAM" id="SSF55729">
    <property type="entry name" value="Acyl-CoA N-acyltransferases (Nat)"/>
    <property type="match status" value="1"/>
</dbReference>
<dbReference type="GO" id="GO:0004402">
    <property type="term" value="F:histone acetyltransferase activity"/>
    <property type="evidence" value="ECO:0007669"/>
    <property type="project" value="TreeGrafter"/>
</dbReference>
<feature type="domain" description="N-acetyltransferase" evidence="12">
    <location>
        <begin position="12"/>
        <end position="198"/>
    </location>
</feature>
<dbReference type="GO" id="GO:0120518">
    <property type="term" value="F:protein N-terminal-methionine acetyltransferase activity"/>
    <property type="evidence" value="ECO:0007669"/>
    <property type="project" value="UniProtKB-EC"/>
</dbReference>
<evidence type="ECO:0000259" key="12">
    <source>
        <dbReference type="PROSITE" id="PS51186"/>
    </source>
</evidence>
<organism evidence="13 14">
    <name type="scientific">Arachis hypogaea</name>
    <name type="common">Peanut</name>
    <dbReference type="NCBI Taxonomy" id="3818"/>
    <lineage>
        <taxon>Eukaryota</taxon>
        <taxon>Viridiplantae</taxon>
        <taxon>Streptophyta</taxon>
        <taxon>Embryophyta</taxon>
        <taxon>Tracheophyta</taxon>
        <taxon>Spermatophyta</taxon>
        <taxon>Magnoliopsida</taxon>
        <taxon>eudicotyledons</taxon>
        <taxon>Gunneridae</taxon>
        <taxon>Pentapetalae</taxon>
        <taxon>rosids</taxon>
        <taxon>fabids</taxon>
        <taxon>Fabales</taxon>
        <taxon>Fabaceae</taxon>
        <taxon>Papilionoideae</taxon>
        <taxon>50 kb inversion clade</taxon>
        <taxon>dalbergioids sensu lato</taxon>
        <taxon>Dalbergieae</taxon>
        <taxon>Pterocarpus clade</taxon>
        <taxon>Arachis</taxon>
    </lineage>
</organism>
<evidence type="ECO:0000313" key="14">
    <source>
        <dbReference type="Proteomes" id="UP000289738"/>
    </source>
</evidence>
<evidence type="ECO:0000256" key="10">
    <source>
        <dbReference type="ARBA" id="ARBA00048848"/>
    </source>
</evidence>
<dbReference type="InterPro" id="IPR000182">
    <property type="entry name" value="GNAT_dom"/>
</dbReference>
<dbReference type="CDD" id="cd04301">
    <property type="entry name" value="NAT_SF"/>
    <property type="match status" value="1"/>
</dbReference>
<feature type="compositionally biased region" description="Polar residues" evidence="11">
    <location>
        <begin position="231"/>
        <end position="244"/>
    </location>
</feature>
<dbReference type="GO" id="GO:0007059">
    <property type="term" value="P:chromosome segregation"/>
    <property type="evidence" value="ECO:0007669"/>
    <property type="project" value="UniProtKB-KW"/>
</dbReference>
<evidence type="ECO:0000256" key="5">
    <source>
        <dbReference type="ARBA" id="ARBA00023315"/>
    </source>
</evidence>
<keyword evidence="4" id="KW-0156">Chromatin regulator</keyword>
<dbReference type="EC" id="2.3.1.48" evidence="1"/>
<dbReference type="PANTHER" id="PTHR14744:SF15">
    <property type="entry name" value="N-ALPHA-ACETYLTRANSFERASE 60"/>
    <property type="match status" value="1"/>
</dbReference>
<keyword evidence="14" id="KW-1185">Reference proteome</keyword>
<dbReference type="Pfam" id="PF00583">
    <property type="entry name" value="Acetyltransf_1"/>
    <property type="match status" value="1"/>
</dbReference>
<comment type="similarity">
    <text evidence="6">Belongs to the acetyltransferase family. NAA60 subfamily.</text>
</comment>
<dbReference type="PANTHER" id="PTHR14744">
    <property type="entry name" value="N-ALPHA-ACETYLTRANSFERASE 60"/>
    <property type="match status" value="1"/>
</dbReference>
<name>A0A444Z7R9_ARAHY</name>
<keyword evidence="2" id="KW-0808">Transferase</keyword>
<comment type="caution">
    <text evidence="13">The sequence shown here is derived from an EMBL/GenBank/DDBJ whole genome shotgun (WGS) entry which is preliminary data.</text>
</comment>
<evidence type="ECO:0000256" key="2">
    <source>
        <dbReference type="ARBA" id="ARBA00022679"/>
    </source>
</evidence>
<evidence type="ECO:0000256" key="7">
    <source>
        <dbReference type="ARBA" id="ARBA00026111"/>
    </source>
</evidence>
<evidence type="ECO:0000256" key="4">
    <source>
        <dbReference type="ARBA" id="ARBA00022853"/>
    </source>
</evidence>
<dbReference type="EMBL" id="SDMP01000015">
    <property type="protein sequence ID" value="RYR10233.1"/>
    <property type="molecule type" value="Genomic_DNA"/>
</dbReference>
<gene>
    <name evidence="13" type="ORF">Ahy_B05g078708</name>
</gene>
<evidence type="ECO:0000256" key="8">
    <source>
        <dbReference type="ARBA" id="ARBA00026144"/>
    </source>
</evidence>
<keyword evidence="5" id="KW-0012">Acyltransferase</keyword>
<dbReference type="Gene3D" id="3.40.630.30">
    <property type="match status" value="1"/>
</dbReference>
<dbReference type="EC" id="2.3.1.259" evidence="7"/>
<dbReference type="GO" id="GO:0000139">
    <property type="term" value="C:Golgi membrane"/>
    <property type="evidence" value="ECO:0007669"/>
    <property type="project" value="TreeGrafter"/>
</dbReference>
<accession>A0A444Z7R9</accession>
<keyword evidence="3" id="KW-0159">Chromosome partition</keyword>
<dbReference type="InterPro" id="IPR016181">
    <property type="entry name" value="Acyl_CoA_acyltransferase"/>
</dbReference>
<feature type="region of interest" description="Disordered" evidence="11">
    <location>
        <begin position="228"/>
        <end position="250"/>
    </location>
</feature>
<evidence type="ECO:0000256" key="6">
    <source>
        <dbReference type="ARBA" id="ARBA00025774"/>
    </source>
</evidence>
<evidence type="ECO:0000256" key="1">
    <source>
        <dbReference type="ARBA" id="ARBA00013184"/>
    </source>
</evidence>
<evidence type="ECO:0000256" key="9">
    <source>
        <dbReference type="ARBA" id="ARBA00048017"/>
    </source>
</evidence>
<sequence length="250" mass="28647">MENKEAFSKREIKYRSIQPSDEHTLQRIHDQLFPIRYESKFYQDVANGRGTESWGAVDVSRSDGQSDELIGFVTTRIVPAAEVEVNYVNYLKHFMKKIVSIHGNDLAKSDETLVHVLTLGVVKEYRHHGIASDLLKKVIENASMIQSCRAIYLHSSSENEAAVNLYKKMSFKLVRKLSKYYSFDGRHSDAYLFVYPLNGGRFHRWPFEVLISMLSCVRTGLESWGTKMKTDTSQSKKSGTQQNRGKLACH</sequence>
<dbReference type="STRING" id="3818.A0A444Z7R9"/>
<evidence type="ECO:0000256" key="3">
    <source>
        <dbReference type="ARBA" id="ARBA00022829"/>
    </source>
</evidence>
<proteinExistence type="inferred from homology"/>
<dbReference type="OrthoDB" id="47374at2759"/>
<protein>
    <recommendedName>
        <fullName evidence="8">N-alpha-acetyltransferase 60</fullName>
        <ecNumber evidence="7">2.3.1.259</ecNumber>
        <ecNumber evidence="1">2.3.1.48</ecNumber>
    </recommendedName>
</protein>
<reference evidence="13 14" key="1">
    <citation type="submission" date="2019-01" db="EMBL/GenBank/DDBJ databases">
        <title>Sequencing of cultivated peanut Arachis hypogaea provides insights into genome evolution and oil improvement.</title>
        <authorList>
            <person name="Chen X."/>
        </authorList>
    </citation>
    <scope>NUCLEOTIDE SEQUENCE [LARGE SCALE GENOMIC DNA]</scope>
    <source>
        <strain evidence="14">cv. Fuhuasheng</strain>
        <tissue evidence="13">Leaves</tissue>
    </source>
</reference>
<dbReference type="InterPro" id="IPR045141">
    <property type="entry name" value="NAA60-like"/>
</dbReference>
<dbReference type="PROSITE" id="PS51186">
    <property type="entry name" value="GNAT"/>
    <property type="match status" value="1"/>
</dbReference>
<evidence type="ECO:0000256" key="11">
    <source>
        <dbReference type="SAM" id="MobiDB-lite"/>
    </source>
</evidence>
<dbReference type="AlphaFoldDB" id="A0A444Z7R9"/>